<dbReference type="AlphaFoldDB" id="A0A5E7ATX1"/>
<proteinExistence type="predicted"/>
<evidence type="ECO:0000313" key="4">
    <source>
        <dbReference type="Proteomes" id="UP000379480"/>
    </source>
</evidence>
<accession>A0A5E7ATX1</accession>
<name>A0A5E7ATX1_PSEFL</name>
<dbReference type="InterPro" id="IPR018640">
    <property type="entry name" value="DUF2063"/>
</dbReference>
<dbReference type="InterPro" id="IPR044922">
    <property type="entry name" value="DUF2063_N_sf"/>
</dbReference>
<dbReference type="Gene3D" id="3.90.930.50">
    <property type="match status" value="1"/>
</dbReference>
<dbReference type="Pfam" id="PF09836">
    <property type="entry name" value="DUF2063"/>
    <property type="match status" value="1"/>
</dbReference>
<evidence type="ECO:0000259" key="1">
    <source>
        <dbReference type="Pfam" id="PF09836"/>
    </source>
</evidence>
<evidence type="ECO:0000313" key="3">
    <source>
        <dbReference type="EMBL" id="VVN81590.1"/>
    </source>
</evidence>
<feature type="domain" description="Putative DNA-binding" evidence="1">
    <location>
        <begin position="10"/>
        <end position="96"/>
    </location>
</feature>
<protein>
    <submittedName>
        <fullName evidence="3">Uncharacterized protein</fullName>
    </submittedName>
</protein>
<dbReference type="RefSeq" id="WP_150802691.1">
    <property type="nucleotide sequence ID" value="NZ_CABVHY010000004.1"/>
</dbReference>
<reference evidence="3 4" key="1">
    <citation type="submission" date="2019-09" db="EMBL/GenBank/DDBJ databases">
        <authorList>
            <person name="Chandra G."/>
            <person name="Truman W A."/>
        </authorList>
    </citation>
    <scope>NUCLEOTIDE SEQUENCE [LARGE SCALE GENOMIC DNA]</scope>
    <source>
        <strain evidence="3">PS723</strain>
    </source>
</reference>
<organism evidence="3 4">
    <name type="scientific">Pseudomonas fluorescens</name>
    <dbReference type="NCBI Taxonomy" id="294"/>
    <lineage>
        <taxon>Bacteria</taxon>
        <taxon>Pseudomonadati</taxon>
        <taxon>Pseudomonadota</taxon>
        <taxon>Gammaproteobacteria</taxon>
        <taxon>Pseudomonadales</taxon>
        <taxon>Pseudomonadaceae</taxon>
        <taxon>Pseudomonas</taxon>
    </lineage>
</organism>
<dbReference type="InterPro" id="IPR054098">
    <property type="entry name" value="NGO1945-like_C"/>
</dbReference>
<evidence type="ECO:0000259" key="2">
    <source>
        <dbReference type="Pfam" id="PF22106"/>
    </source>
</evidence>
<dbReference type="Proteomes" id="UP000379480">
    <property type="component" value="Unassembled WGS sequence"/>
</dbReference>
<sequence>MVKPSATLQQQQQSLTRYLRDPDNCPSPAGMDPARVQIYRELVFENLLSLLSGTFPVLVKILGDTNWRVLVRAFLRDYRSPTPKFGEIAKEFVGFLAAEPAVLKDATWPPFMVELAHYEWIEMALQQDEAEPLPASDGGLLLDRLLQVSALAWPLAYSWPVHQLGPDYQPKAPPAQPTLLLVRRTTDWSVRFSELSPLAWRLLQRIEQFPELQGRVQLQELAVEAAATDLSDFMDSGLILLQQMHAEGVIGIHSGQ</sequence>
<dbReference type="OrthoDB" id="4146344at2"/>
<gene>
    <name evidence="3" type="ORF">PS723_01134</name>
</gene>
<dbReference type="Pfam" id="PF22106">
    <property type="entry name" value="NGO1945_C"/>
    <property type="match status" value="1"/>
</dbReference>
<feature type="domain" description="NGO1945-like C-terminal" evidence="2">
    <location>
        <begin position="149"/>
        <end position="245"/>
    </location>
</feature>
<dbReference type="Gene3D" id="1.10.150.690">
    <property type="entry name" value="DUF2063"/>
    <property type="match status" value="1"/>
</dbReference>
<dbReference type="EMBL" id="CABVHY010000004">
    <property type="protein sequence ID" value="VVN81590.1"/>
    <property type="molecule type" value="Genomic_DNA"/>
</dbReference>